<sequence length="373" mass="39848">MPTTWNALYMGRIATNIDTIEGNNLAENRNATSVLGTYGNGGNRGGLTQPLYDSVSTITTQDNVAPSTSLNANNTGGAFDFFQADRNGDGTPENYSFDGLFSYNATLNYFDGTTSNSVVLVAQMTNGDMYLVPPSSAAAADPALTAKAISSVSLISAEADQTFNLTRDRQVTEFACFAVGTLIETPEGAIPVEDLVVGDLVTTADGGPRPIRWVGSARIDLTRAPHLRPVRISRGALGPNQPLRDLVVSPQHRILIRSAIAQRMFGTTEVLVAAKQLLQIDGIDTADDMADVTYVHFMFDAHQLVCSNGAMTESLFTGPQAMKSVGAEARREILELFPDIEATPAEPARPLVKGSKGRRLAERHAANGRVLVS</sequence>
<dbReference type="Proteomes" id="UP001320702">
    <property type="component" value="Unassembled WGS sequence"/>
</dbReference>
<keyword evidence="3" id="KW-1185">Reference proteome</keyword>
<dbReference type="InterPro" id="IPR036844">
    <property type="entry name" value="Hint_dom_sf"/>
</dbReference>
<dbReference type="Gene3D" id="2.170.16.10">
    <property type="entry name" value="Hedgehog/Intein (Hint) domain"/>
    <property type="match status" value="1"/>
</dbReference>
<dbReference type="PROSITE" id="PS50817">
    <property type="entry name" value="INTEIN_N_TER"/>
    <property type="match status" value="1"/>
</dbReference>
<evidence type="ECO:0000313" key="2">
    <source>
        <dbReference type="EMBL" id="MCT4331518.1"/>
    </source>
</evidence>
<feature type="domain" description="Hedgehog/Intein (Hint)" evidence="1">
    <location>
        <begin position="176"/>
        <end position="318"/>
    </location>
</feature>
<accession>A0ABT2K4Q4</accession>
<protein>
    <submittedName>
        <fullName evidence="2">Hint domain-containing protein</fullName>
    </submittedName>
</protein>
<dbReference type="Pfam" id="PF13403">
    <property type="entry name" value="Hint_2"/>
    <property type="match status" value="1"/>
</dbReference>
<dbReference type="RefSeq" id="WP_260275419.1">
    <property type="nucleotide sequence ID" value="NZ_JANAVZ010000001.1"/>
</dbReference>
<evidence type="ECO:0000313" key="3">
    <source>
        <dbReference type="Proteomes" id="UP001320702"/>
    </source>
</evidence>
<name>A0ABT2K4Q4_9RHOB</name>
<dbReference type="InterPro" id="IPR028992">
    <property type="entry name" value="Hedgehog/Intein_dom"/>
</dbReference>
<dbReference type="EMBL" id="JANAVZ010000001">
    <property type="protein sequence ID" value="MCT4331518.1"/>
    <property type="molecule type" value="Genomic_DNA"/>
</dbReference>
<dbReference type="InterPro" id="IPR006141">
    <property type="entry name" value="Intein_N"/>
</dbReference>
<comment type="caution">
    <text evidence="2">The sequence shown here is derived from an EMBL/GenBank/DDBJ whole genome shotgun (WGS) entry which is preliminary data.</text>
</comment>
<gene>
    <name evidence="2" type="ORF">MU516_01390</name>
</gene>
<organism evidence="2 3">
    <name type="scientific">Paracoccus maritimus</name>
    <dbReference type="NCBI Taxonomy" id="2933292"/>
    <lineage>
        <taxon>Bacteria</taxon>
        <taxon>Pseudomonadati</taxon>
        <taxon>Pseudomonadota</taxon>
        <taxon>Alphaproteobacteria</taxon>
        <taxon>Rhodobacterales</taxon>
        <taxon>Paracoccaceae</taxon>
        <taxon>Paracoccus</taxon>
    </lineage>
</organism>
<evidence type="ECO:0000259" key="1">
    <source>
        <dbReference type="Pfam" id="PF13403"/>
    </source>
</evidence>
<proteinExistence type="predicted"/>
<reference evidence="2 3" key="1">
    <citation type="submission" date="2022-04" db="EMBL/GenBank/DDBJ databases">
        <title>Paracoccus sp. YLB-12 draft genome sequence.</title>
        <authorList>
            <person name="Yu L."/>
        </authorList>
    </citation>
    <scope>NUCLEOTIDE SEQUENCE [LARGE SCALE GENOMIC DNA]</scope>
    <source>
        <strain evidence="2 3">YLB-12</strain>
    </source>
</reference>
<dbReference type="SUPFAM" id="SSF51294">
    <property type="entry name" value="Hedgehog/intein (Hint) domain"/>
    <property type="match status" value="1"/>
</dbReference>